<keyword evidence="2" id="KW-0808">Transferase</keyword>
<accession>A0ABX7AZ66</accession>
<keyword evidence="4" id="KW-1185">Reference proteome</keyword>
<dbReference type="Gene3D" id="3.40.50.2000">
    <property type="entry name" value="Glycogen Phosphorylase B"/>
    <property type="match status" value="2"/>
</dbReference>
<evidence type="ECO:0000256" key="1">
    <source>
        <dbReference type="ARBA" id="ARBA00022676"/>
    </source>
</evidence>
<keyword evidence="1" id="KW-0328">Glycosyltransferase</keyword>
<dbReference type="Proteomes" id="UP000595197">
    <property type="component" value="Chromosome"/>
</dbReference>
<evidence type="ECO:0000313" key="3">
    <source>
        <dbReference type="EMBL" id="QQP87365.1"/>
    </source>
</evidence>
<dbReference type="EMBL" id="CP067420">
    <property type="protein sequence ID" value="QQP87365.1"/>
    <property type="molecule type" value="Genomic_DNA"/>
</dbReference>
<name>A0ABX7AZ66_9PROT</name>
<dbReference type="CDD" id="cd03801">
    <property type="entry name" value="GT4_PimA-like"/>
    <property type="match status" value="1"/>
</dbReference>
<dbReference type="SUPFAM" id="SSF53756">
    <property type="entry name" value="UDP-Glycosyltransferase/glycogen phosphorylase"/>
    <property type="match status" value="1"/>
</dbReference>
<dbReference type="PANTHER" id="PTHR12526">
    <property type="entry name" value="GLYCOSYLTRANSFERASE"/>
    <property type="match status" value="1"/>
</dbReference>
<dbReference type="RefSeq" id="WP_201070198.1">
    <property type="nucleotide sequence ID" value="NZ_CP067420.1"/>
</dbReference>
<reference evidence="3" key="1">
    <citation type="submission" date="2021-02" db="EMBL/GenBank/DDBJ databases">
        <title>Skermanella TT6 skin isolate.</title>
        <authorList>
            <person name="Lee K."/>
            <person name="Ganzorig M."/>
        </authorList>
    </citation>
    <scope>NUCLEOTIDE SEQUENCE</scope>
    <source>
        <strain evidence="3">TT6</strain>
    </source>
</reference>
<dbReference type="Pfam" id="PF13692">
    <property type="entry name" value="Glyco_trans_1_4"/>
    <property type="match status" value="1"/>
</dbReference>
<evidence type="ECO:0000256" key="2">
    <source>
        <dbReference type="ARBA" id="ARBA00022679"/>
    </source>
</evidence>
<gene>
    <name evidence="3" type="ORF">IGS68_14675</name>
</gene>
<sequence>MLRYLSGRYRVHLGCFADDSIDRRQEGFVRQFCNSVFFARGCTPAAKGPGPAGLFGFNRPLRPGRDAGLSIWVERIWSERRPTRVLALCAAMAPYALMRPDLPARRVLDRSDIDGNPWGGESATEQWRPAQGIWRWLRTRELRAMLLLDQHRLASWDASLLNSAPAVAKLQRLLPEVAGRIHHVPDGIDTVRFSPNDGRHPPPLPFGGRSILMAGALDGPADVDAARWFAVEVLPRIRAAAPDCRLILATRDLGIGFPPPTACPGVTLATGVRDMRPWLAHAAVVVAPFSLPNPRPVLEAMAMGRPVVATPGALGAFREQVEQDLWLAAEPADIAQAVLAALYPPLGTAVGRAARARVQAYHSWEAGLARLDAVLEGRALPCVERARPMTMG</sequence>
<evidence type="ECO:0000313" key="4">
    <source>
        <dbReference type="Proteomes" id="UP000595197"/>
    </source>
</evidence>
<organism evidence="3 4">
    <name type="scientific">Skermanella cutis</name>
    <dbReference type="NCBI Taxonomy" id="2775420"/>
    <lineage>
        <taxon>Bacteria</taxon>
        <taxon>Pseudomonadati</taxon>
        <taxon>Pseudomonadota</taxon>
        <taxon>Alphaproteobacteria</taxon>
        <taxon>Rhodospirillales</taxon>
        <taxon>Azospirillaceae</taxon>
        <taxon>Skermanella</taxon>
    </lineage>
</organism>
<dbReference type="PANTHER" id="PTHR12526:SF510">
    <property type="entry name" value="D-INOSITOL 3-PHOSPHATE GLYCOSYLTRANSFERASE"/>
    <property type="match status" value="1"/>
</dbReference>
<protein>
    <submittedName>
        <fullName evidence="3">Glycosyltransferase</fullName>
    </submittedName>
</protein>
<proteinExistence type="predicted"/>